<dbReference type="InterPro" id="IPR035979">
    <property type="entry name" value="RBD_domain_sf"/>
</dbReference>
<evidence type="ECO:0000256" key="1">
    <source>
        <dbReference type="SAM" id="MobiDB-lite"/>
    </source>
</evidence>
<gene>
    <name evidence="3" type="ORF">EVOR1521_LOCUS17579</name>
</gene>
<dbReference type="InterPro" id="IPR007201">
    <property type="entry name" value="Mei2-like_Rrm_C"/>
</dbReference>
<dbReference type="Pfam" id="PF04059">
    <property type="entry name" value="RRM_2"/>
    <property type="match status" value="1"/>
</dbReference>
<dbReference type="Gene3D" id="3.30.70.330">
    <property type="match status" value="1"/>
</dbReference>
<comment type="caution">
    <text evidence="3">The sequence shown here is derived from an EMBL/GenBank/DDBJ whole genome shotgun (WGS) entry which is preliminary data.</text>
</comment>
<feature type="domain" description="Mei2-like C-terminal RNA recognition motif" evidence="2">
    <location>
        <begin position="145"/>
        <end position="228"/>
    </location>
</feature>
<dbReference type="SUPFAM" id="SSF54928">
    <property type="entry name" value="RNA-binding domain, RBD"/>
    <property type="match status" value="1"/>
</dbReference>
<feature type="region of interest" description="Disordered" evidence="1">
    <location>
        <begin position="12"/>
        <end position="48"/>
    </location>
</feature>
<feature type="region of interest" description="Disordered" evidence="1">
    <location>
        <begin position="99"/>
        <end position="140"/>
    </location>
</feature>
<dbReference type="InterPro" id="IPR012677">
    <property type="entry name" value="Nucleotide-bd_a/b_plait_sf"/>
</dbReference>
<reference evidence="3" key="1">
    <citation type="submission" date="2023-08" db="EMBL/GenBank/DDBJ databases">
        <authorList>
            <person name="Chen Y."/>
            <person name="Shah S."/>
            <person name="Dougan E. K."/>
            <person name="Thang M."/>
            <person name="Chan C."/>
        </authorList>
    </citation>
    <scope>NUCLEOTIDE SEQUENCE</scope>
</reference>
<dbReference type="GO" id="GO:0003676">
    <property type="term" value="F:nucleic acid binding"/>
    <property type="evidence" value="ECO:0007669"/>
    <property type="project" value="InterPro"/>
</dbReference>
<name>A0AA36N6N6_9DINO</name>
<proteinExistence type="predicted"/>
<evidence type="ECO:0000313" key="4">
    <source>
        <dbReference type="Proteomes" id="UP001178507"/>
    </source>
</evidence>
<evidence type="ECO:0000259" key="2">
    <source>
        <dbReference type="Pfam" id="PF04059"/>
    </source>
</evidence>
<accession>A0AA36N6N6</accession>
<feature type="compositionally biased region" description="Low complexity" evidence="1">
    <location>
        <begin position="31"/>
        <end position="43"/>
    </location>
</feature>
<feature type="compositionally biased region" description="Polar residues" evidence="1">
    <location>
        <begin position="16"/>
        <end position="30"/>
    </location>
</feature>
<organism evidence="3 4">
    <name type="scientific">Effrenium voratum</name>
    <dbReference type="NCBI Taxonomy" id="2562239"/>
    <lineage>
        <taxon>Eukaryota</taxon>
        <taxon>Sar</taxon>
        <taxon>Alveolata</taxon>
        <taxon>Dinophyceae</taxon>
        <taxon>Suessiales</taxon>
        <taxon>Symbiodiniaceae</taxon>
        <taxon>Effrenium</taxon>
    </lineage>
</organism>
<evidence type="ECO:0000313" key="3">
    <source>
        <dbReference type="EMBL" id="CAJ1392500.1"/>
    </source>
</evidence>
<keyword evidence="4" id="KW-1185">Reference proteome</keyword>
<dbReference type="CDD" id="cd12277">
    <property type="entry name" value="RRM3_MEI2_EAR1_like"/>
    <property type="match status" value="1"/>
</dbReference>
<dbReference type="AlphaFoldDB" id="A0AA36N6N6"/>
<protein>
    <recommendedName>
        <fullName evidence="2">Mei2-like C-terminal RNA recognition motif domain-containing protein</fullName>
    </recommendedName>
</protein>
<sequence>MVSVFVQMGKWESHSDAASTVARSDSGTLKSDSPQLSPRSSSQGDVCEGDCPKVVVRSTFIDLDDQSMARSYRKLRRVKTDSMLALDVLEDYEPGKFSDEQAEKLSAPPSPPSPAKAEAEVRSESESERSNKSSSGVNLDQSAHTTVMLRNLPNNYTRDMFLALLDEQGLGNAYDFVYLPCDFYRDANLGYAFVNLVDQAAVQEVWRIFDGFSEWSLPSAKVCQVKWSGPHQGLKAHVDRYKNSPVMHRSVPDEYKPVIFQNGVRKPFPRPTKKVKAPMSSF</sequence>
<feature type="compositionally biased region" description="Basic and acidic residues" evidence="1">
    <location>
        <begin position="117"/>
        <end position="131"/>
    </location>
</feature>
<dbReference type="EMBL" id="CAUJNA010002343">
    <property type="protein sequence ID" value="CAJ1392500.1"/>
    <property type="molecule type" value="Genomic_DNA"/>
</dbReference>
<dbReference type="Proteomes" id="UP001178507">
    <property type="component" value="Unassembled WGS sequence"/>
</dbReference>